<dbReference type="AlphaFoldDB" id="A0A9X2EGC2"/>
<keyword evidence="2" id="KW-0732">Signal</keyword>
<dbReference type="Proteomes" id="UP001155128">
    <property type="component" value="Unassembled WGS sequence"/>
</dbReference>
<dbReference type="InterPro" id="IPR019734">
    <property type="entry name" value="TPR_rpt"/>
</dbReference>
<gene>
    <name evidence="3" type="ORF">NDO55_03965</name>
</gene>
<evidence type="ECO:0000256" key="2">
    <source>
        <dbReference type="SAM" id="SignalP"/>
    </source>
</evidence>
<dbReference type="RefSeq" id="WP_252112629.1">
    <property type="nucleotide sequence ID" value="NZ_JAMSHT010000001.1"/>
</dbReference>
<dbReference type="EMBL" id="JAMSHT010000001">
    <property type="protein sequence ID" value="MCM8556972.1"/>
    <property type="molecule type" value="Genomic_DNA"/>
</dbReference>
<keyword evidence="1" id="KW-0802">TPR repeat</keyword>
<dbReference type="Gene3D" id="1.25.40.10">
    <property type="entry name" value="Tetratricopeptide repeat domain"/>
    <property type="match status" value="1"/>
</dbReference>
<dbReference type="InterPro" id="IPR011990">
    <property type="entry name" value="TPR-like_helical_dom_sf"/>
</dbReference>
<dbReference type="SUPFAM" id="SSF48452">
    <property type="entry name" value="TPR-like"/>
    <property type="match status" value="1"/>
</dbReference>
<protein>
    <recommendedName>
        <fullName evidence="5">Tetratricopeptide repeat protein</fullName>
    </recommendedName>
</protein>
<organism evidence="3 4">
    <name type="scientific">Sphingomicrobium sediminis</name>
    <dbReference type="NCBI Taxonomy" id="2950949"/>
    <lineage>
        <taxon>Bacteria</taxon>
        <taxon>Pseudomonadati</taxon>
        <taxon>Pseudomonadota</taxon>
        <taxon>Alphaproteobacteria</taxon>
        <taxon>Sphingomonadales</taxon>
        <taxon>Sphingomonadaceae</taxon>
        <taxon>Sphingomicrobium</taxon>
    </lineage>
</organism>
<feature type="signal peptide" evidence="2">
    <location>
        <begin position="1"/>
        <end position="18"/>
    </location>
</feature>
<sequence>MRLSPLMLALGLTASAMAVPSFANFAQPADIAPISLELVEEGKAALEAGDLVAADNAFEAALVADPRNGTAYVEMAKVAMQQRLYGQAIRLSRKALTIDPTDRSALAAQGEAYAALGAVAKAEANLAKLERICAAECVEQDRIAAAIARGPQLAEAEAEDILEVEEAN</sequence>
<comment type="caution">
    <text evidence="3">The sequence shown here is derived from an EMBL/GenBank/DDBJ whole genome shotgun (WGS) entry which is preliminary data.</text>
</comment>
<name>A0A9X2EGC2_9SPHN</name>
<evidence type="ECO:0000313" key="3">
    <source>
        <dbReference type="EMBL" id="MCM8556972.1"/>
    </source>
</evidence>
<keyword evidence="4" id="KW-1185">Reference proteome</keyword>
<dbReference type="PROSITE" id="PS50005">
    <property type="entry name" value="TPR"/>
    <property type="match status" value="1"/>
</dbReference>
<accession>A0A9X2EGC2</accession>
<proteinExistence type="predicted"/>
<evidence type="ECO:0000313" key="4">
    <source>
        <dbReference type="Proteomes" id="UP001155128"/>
    </source>
</evidence>
<reference evidence="3" key="1">
    <citation type="submission" date="2022-06" db="EMBL/GenBank/DDBJ databases">
        <title>Sphingomicrobium sedimins sp. nov., a marine bacterium isolated from tidal flat.</title>
        <authorList>
            <person name="Kim C.-H."/>
            <person name="Yoo Y."/>
            <person name="Kim J.-J."/>
        </authorList>
    </citation>
    <scope>NUCLEOTIDE SEQUENCE</scope>
    <source>
        <strain evidence="3">GRR-S6-50</strain>
    </source>
</reference>
<dbReference type="SMART" id="SM00028">
    <property type="entry name" value="TPR"/>
    <property type="match status" value="2"/>
</dbReference>
<evidence type="ECO:0000256" key="1">
    <source>
        <dbReference type="PROSITE-ProRule" id="PRU00339"/>
    </source>
</evidence>
<evidence type="ECO:0008006" key="5">
    <source>
        <dbReference type="Google" id="ProtNLM"/>
    </source>
</evidence>
<feature type="repeat" description="TPR" evidence="1">
    <location>
        <begin position="69"/>
        <end position="102"/>
    </location>
</feature>
<feature type="chain" id="PRO_5040746364" description="Tetratricopeptide repeat protein" evidence="2">
    <location>
        <begin position="19"/>
        <end position="168"/>
    </location>
</feature>